<reference evidence="3 4" key="1">
    <citation type="journal article" date="2023" name="Arcadia Sci">
        <title>De novo assembly of a long-read Amblyomma americanum tick genome.</title>
        <authorList>
            <person name="Chou S."/>
            <person name="Poskanzer K.E."/>
            <person name="Rollins M."/>
            <person name="Thuy-Boun P.S."/>
        </authorList>
    </citation>
    <scope>NUCLEOTIDE SEQUENCE [LARGE SCALE GENOMIC DNA]</scope>
    <source>
        <strain evidence="3">F_SG_1</strain>
        <tissue evidence="3">Salivary glands</tissue>
    </source>
</reference>
<name>A0AAQ4F179_AMBAM</name>
<feature type="compositionally biased region" description="Polar residues" evidence="1">
    <location>
        <begin position="16"/>
        <end position="26"/>
    </location>
</feature>
<feature type="transmembrane region" description="Helical" evidence="2">
    <location>
        <begin position="88"/>
        <end position="106"/>
    </location>
</feature>
<gene>
    <name evidence="3" type="ORF">V5799_018179</name>
</gene>
<keyword evidence="4" id="KW-1185">Reference proteome</keyword>
<protein>
    <submittedName>
        <fullName evidence="3">Uncharacterized protein</fullName>
    </submittedName>
</protein>
<feature type="region of interest" description="Disordered" evidence="1">
    <location>
        <begin position="45"/>
        <end position="78"/>
    </location>
</feature>
<proteinExistence type="predicted"/>
<sequence>MTSSSNRAAPTEAPAMTTSAESPTASNRRRLSSKVVVVAPPSDTKLLPASSAAASGTRRASRGSHVSTERLHEASQQALATSGAERYLNLWLFIGVSCGVVAGLVLRNTLSKPLTKRQASSAYTPSHKV</sequence>
<dbReference type="AlphaFoldDB" id="A0AAQ4F179"/>
<keyword evidence="2" id="KW-0472">Membrane</keyword>
<feature type="region of interest" description="Disordered" evidence="1">
    <location>
        <begin position="1"/>
        <end position="33"/>
    </location>
</feature>
<accession>A0AAQ4F179</accession>
<feature type="compositionally biased region" description="Low complexity" evidence="1">
    <location>
        <begin position="49"/>
        <end position="58"/>
    </location>
</feature>
<evidence type="ECO:0000313" key="4">
    <source>
        <dbReference type="Proteomes" id="UP001321473"/>
    </source>
</evidence>
<dbReference type="Proteomes" id="UP001321473">
    <property type="component" value="Unassembled WGS sequence"/>
</dbReference>
<comment type="caution">
    <text evidence="3">The sequence shown here is derived from an EMBL/GenBank/DDBJ whole genome shotgun (WGS) entry which is preliminary data.</text>
</comment>
<keyword evidence="2" id="KW-1133">Transmembrane helix</keyword>
<evidence type="ECO:0000256" key="2">
    <source>
        <dbReference type="SAM" id="Phobius"/>
    </source>
</evidence>
<evidence type="ECO:0000313" key="3">
    <source>
        <dbReference type="EMBL" id="KAK8780478.1"/>
    </source>
</evidence>
<dbReference type="EMBL" id="JARKHS020008828">
    <property type="protein sequence ID" value="KAK8780478.1"/>
    <property type="molecule type" value="Genomic_DNA"/>
</dbReference>
<organism evidence="3 4">
    <name type="scientific">Amblyomma americanum</name>
    <name type="common">Lone star tick</name>
    <dbReference type="NCBI Taxonomy" id="6943"/>
    <lineage>
        <taxon>Eukaryota</taxon>
        <taxon>Metazoa</taxon>
        <taxon>Ecdysozoa</taxon>
        <taxon>Arthropoda</taxon>
        <taxon>Chelicerata</taxon>
        <taxon>Arachnida</taxon>
        <taxon>Acari</taxon>
        <taxon>Parasitiformes</taxon>
        <taxon>Ixodida</taxon>
        <taxon>Ixodoidea</taxon>
        <taxon>Ixodidae</taxon>
        <taxon>Amblyomminae</taxon>
        <taxon>Amblyomma</taxon>
    </lineage>
</organism>
<keyword evidence="2" id="KW-0812">Transmembrane</keyword>
<evidence type="ECO:0000256" key="1">
    <source>
        <dbReference type="SAM" id="MobiDB-lite"/>
    </source>
</evidence>